<sequence>MKESHPSRKRLPMEEIQLAYKSQLAPFNFIPTTAQIPPTPFFSD</sequence>
<reference evidence="1 2" key="1">
    <citation type="submission" date="2012-04" db="EMBL/GenBank/DDBJ databases">
        <title>Genome sequence of Helicobacter pylori Hp H-42.</title>
        <authorList>
            <person name="Blanchard T.G."/>
            <person name="Czinn S.J."/>
            <person name="McCracken C."/>
            <person name="Abolude K."/>
            <person name="Maroo A."/>
            <person name="Santana-Cruz I."/>
            <person name="Tallon L.J."/>
            <person name="Ficke F.W.F."/>
        </authorList>
    </citation>
    <scope>NUCLEOTIDE SEQUENCE [LARGE SCALE GENOMIC DNA]</scope>
    <source>
        <strain evidence="1 2">Hp H-42</strain>
    </source>
</reference>
<dbReference type="Proteomes" id="UP000005514">
    <property type="component" value="Unassembled WGS sequence"/>
</dbReference>
<evidence type="ECO:0000313" key="1">
    <source>
        <dbReference type="EMBL" id="EJB65090.1"/>
    </source>
</evidence>
<evidence type="ECO:0000313" key="2">
    <source>
        <dbReference type="Proteomes" id="UP000005514"/>
    </source>
</evidence>
<organism evidence="1 2">
    <name type="scientific">Helicobacter pylori Hp H-42</name>
    <dbReference type="NCBI Taxonomy" id="992047"/>
    <lineage>
        <taxon>Bacteria</taxon>
        <taxon>Pseudomonadati</taxon>
        <taxon>Campylobacterota</taxon>
        <taxon>Epsilonproteobacteria</taxon>
        <taxon>Campylobacterales</taxon>
        <taxon>Helicobacteraceae</taxon>
        <taxon>Helicobacter</taxon>
    </lineage>
</organism>
<name>A0AB33XJI6_HELPX</name>
<accession>A0AB33XJI6</accession>
<protein>
    <submittedName>
        <fullName evidence="1">Uncharacterized protein</fullName>
    </submittedName>
</protein>
<comment type="caution">
    <text evidence="1">The sequence shown here is derived from an EMBL/GenBank/DDBJ whole genome shotgun (WGS) entry which is preliminary data.</text>
</comment>
<proteinExistence type="predicted"/>
<dbReference type="AlphaFoldDB" id="A0AB33XJI6"/>
<gene>
    <name evidence="1" type="ORF">HPHPH42_0028</name>
</gene>
<dbReference type="EMBL" id="AKON01000001">
    <property type="protein sequence ID" value="EJB65090.1"/>
    <property type="molecule type" value="Genomic_DNA"/>
</dbReference>